<dbReference type="GO" id="GO:0031902">
    <property type="term" value="C:late endosome membrane"/>
    <property type="evidence" value="ECO:0007669"/>
    <property type="project" value="TreeGrafter"/>
</dbReference>
<dbReference type="InterPro" id="IPR040371">
    <property type="entry name" value="RMC1"/>
</dbReference>
<dbReference type="EMBL" id="JAAVVJ010000010">
    <property type="protein sequence ID" value="KAF7214265.1"/>
    <property type="molecule type" value="Genomic_DNA"/>
</dbReference>
<gene>
    <name evidence="4" type="primary">C24H18ORF8</name>
    <name evidence="5" type="synonym">RMC1</name>
    <name evidence="3" type="ORF">G4P62_017785</name>
</gene>
<evidence type="ECO:0000259" key="2">
    <source>
        <dbReference type="Pfam" id="PF21029"/>
    </source>
</evidence>
<feature type="domain" description="Mic1" evidence="1">
    <location>
        <begin position="443"/>
        <end position="690"/>
    </location>
</feature>
<dbReference type="OMA" id="VWVHNRE"/>
<dbReference type="Pfam" id="PF07035">
    <property type="entry name" value="RMC1_C"/>
    <property type="match status" value="1"/>
</dbReference>
<dbReference type="SUPFAM" id="SSF69322">
    <property type="entry name" value="Tricorn protease domain 2"/>
    <property type="match status" value="1"/>
</dbReference>
<dbReference type="Bgee" id="ENSNFUG00015023375">
    <property type="expression patterns" value="Expressed in liver and 3 other cell types or tissues"/>
</dbReference>
<dbReference type="InterPro" id="IPR049040">
    <property type="entry name" value="RMC1_N"/>
</dbReference>
<dbReference type="KEGG" id="nfu:107395318"/>
<proteinExistence type="predicted"/>
<reference evidence="5" key="4">
    <citation type="submission" date="2025-05" db="UniProtKB">
        <authorList>
            <consortium name="Ensembl"/>
        </authorList>
    </citation>
    <scope>IDENTIFICATION</scope>
</reference>
<dbReference type="GeneID" id="107395318"/>
<dbReference type="GO" id="GO:0010506">
    <property type="term" value="P:regulation of autophagy"/>
    <property type="evidence" value="ECO:0007669"/>
    <property type="project" value="InterPro"/>
</dbReference>
<dbReference type="InterPro" id="IPR009755">
    <property type="entry name" value="RMC1_C"/>
</dbReference>
<evidence type="ECO:0000313" key="6">
    <source>
        <dbReference type="Proteomes" id="UP000694548"/>
    </source>
</evidence>
<sequence>MVWKRVHMKVRQSAIRTFSSVCCYTSFTTVETVSYCEGEGRLVVRFPVSGQTSGAEPARCVRMANEHYLELKENPVQFEHASSVNNVFFDEANKQVFAVRSGGATGVVVKGPDDKSSVAFRMDDKGEVKCIKFSIGNKILAVQRTSKSVDFINFIPDYPHMEFTQECKTKNANVLGFCWTSWNEIVFITDQGVEFYQVFPDKRSLKLQKSQNINVNWYQYCPETAVLLLSTTVQGNVLQPLAFRNGTISKMSKFEIELPVIPKPAKLSLSERDVAIATIYGQLYVMYLKHHSRTPNSPGAEVVLYHLPREGPCKKSHVLKLNTTGKFALNIVDNLVVVHHQSSQTSLIFDIKLKEPDCAVNTHQPVLPARSIHPYRVSLSGPVVVPSQPPVPCQLYSSSWSVFQPDIIISASEGYLWYLQVKLAPMVHLLEDKGKLMDFLLRRRDCKLVILSVCSQILGGHEEAGLPVVATVFDKLNQVYKDYLEADQSYTAAMESGPSRGSTAQKRPVRTQAVIDQSDMYTHVLSAFTERRDVSHKFIIAVLMEYIRSLNQNQITVQHYLYELVIKTLVQHNLFYMLHQFLQYHVLSDSKPLACLLLSLESTYPPAHQLSLDMLKRLSTANDEIVEVLLSKQQVLGALRFIRSVGGHDNVSARKFLDAARQTGDQMLFYTVFRSFQQRNQRLRGNPAFNPGEHCEEHVVHFQQLFGEQALMKPSTV</sequence>
<evidence type="ECO:0000313" key="5">
    <source>
        <dbReference type="Ensembl" id="ENSNFUP00015049650.1"/>
    </source>
</evidence>
<dbReference type="Proteomes" id="UP000694548">
    <property type="component" value="Unassembled WGS sequence"/>
</dbReference>
<reference evidence="4" key="2">
    <citation type="submission" date="2016-06" db="EMBL/GenBank/DDBJ databases">
        <title>The genome of a short-lived fish provides insights into sex chromosome evolution and the genetic control of aging.</title>
        <authorList>
            <person name="Reichwald K."/>
            <person name="Felder M."/>
            <person name="Petzold A."/>
            <person name="Koch P."/>
            <person name="Groth M."/>
            <person name="Platzer M."/>
        </authorList>
    </citation>
    <scope>NUCLEOTIDE SEQUENCE</scope>
    <source>
        <tissue evidence="4">Brain</tissue>
    </source>
</reference>
<dbReference type="Pfam" id="PF21029">
    <property type="entry name" value="RMC1_N"/>
    <property type="match status" value="1"/>
</dbReference>
<dbReference type="Proteomes" id="UP000822369">
    <property type="component" value="Chromosome 10"/>
</dbReference>
<evidence type="ECO:0000313" key="4">
    <source>
        <dbReference type="EMBL" id="SBP52698.1"/>
    </source>
</evidence>
<dbReference type="EMBL" id="HADY01014213">
    <property type="protein sequence ID" value="SBP52698.1"/>
    <property type="molecule type" value="Transcribed_RNA"/>
</dbReference>
<dbReference type="PANTHER" id="PTHR12897:SF4">
    <property type="entry name" value="REGULATOR OF MON1-CCZ1 COMPLEX"/>
    <property type="match status" value="1"/>
</dbReference>
<protein>
    <submittedName>
        <fullName evidence="4">Chromosome 18 open reading frame 8</fullName>
    </submittedName>
    <submittedName>
        <fullName evidence="5">Regulator of MON1-CCZ1</fullName>
    </submittedName>
</protein>
<accession>A0A1A8ADB5</accession>
<dbReference type="PANTHER" id="PTHR12897">
    <property type="entry name" value="COLON CANCER-ASSOCIATED PROTEIN MIC1"/>
    <property type="match status" value="1"/>
</dbReference>
<name>A0A1A8ADB5_NOTFU</name>
<dbReference type="GO" id="GO:0005765">
    <property type="term" value="C:lysosomal membrane"/>
    <property type="evidence" value="ECO:0007669"/>
    <property type="project" value="TreeGrafter"/>
</dbReference>
<dbReference type="GO" id="GO:0035658">
    <property type="term" value="C:Mon1-Ccz1 complex"/>
    <property type="evidence" value="ECO:0007669"/>
    <property type="project" value="InterPro"/>
</dbReference>
<dbReference type="CTD" id="29919"/>
<keyword evidence="6" id="KW-1185">Reference proteome</keyword>
<organism evidence="4">
    <name type="scientific">Nothobranchius furzeri</name>
    <name type="common">Turquoise killifish</name>
    <dbReference type="NCBI Taxonomy" id="105023"/>
    <lineage>
        <taxon>Eukaryota</taxon>
        <taxon>Metazoa</taxon>
        <taxon>Chordata</taxon>
        <taxon>Craniata</taxon>
        <taxon>Vertebrata</taxon>
        <taxon>Euteleostomi</taxon>
        <taxon>Actinopterygii</taxon>
        <taxon>Neopterygii</taxon>
        <taxon>Teleostei</taxon>
        <taxon>Neoteleostei</taxon>
        <taxon>Acanthomorphata</taxon>
        <taxon>Ovalentaria</taxon>
        <taxon>Atherinomorphae</taxon>
        <taxon>Cyprinodontiformes</taxon>
        <taxon>Nothobranchiidae</taxon>
        <taxon>Nothobranchius</taxon>
    </lineage>
</organism>
<dbReference type="GeneTree" id="ENSGT00390000009127"/>
<evidence type="ECO:0000313" key="3">
    <source>
        <dbReference type="EMBL" id="KAF7214265.1"/>
    </source>
</evidence>
<reference evidence="3" key="3">
    <citation type="submission" date="2020-03" db="EMBL/GenBank/DDBJ databases">
        <title>Intra-Species Differences in Population Size shape Life History and Genome Evolution.</title>
        <authorList>
            <person name="Willemsen D."/>
            <person name="Cui R."/>
            <person name="Valenzano D.R."/>
        </authorList>
    </citation>
    <scope>NUCLEOTIDE SEQUENCE</scope>
    <source>
        <strain evidence="3">GRZ</strain>
        <tissue evidence="3">Whole</tissue>
    </source>
</reference>
<reference evidence="4" key="1">
    <citation type="submission" date="2016-05" db="EMBL/GenBank/DDBJ databases">
        <authorList>
            <person name="Lavstsen T."/>
            <person name="Jespersen J.S."/>
        </authorList>
    </citation>
    <scope>NUCLEOTIDE SEQUENCE</scope>
    <source>
        <tissue evidence="4">Brain</tissue>
    </source>
</reference>
<dbReference type="Ensembl" id="ENSNFUT00015051791.1">
    <property type="protein sequence ID" value="ENSNFUP00015049650.1"/>
    <property type="gene ID" value="ENSNFUG00015023375.1"/>
</dbReference>
<feature type="domain" description="Regulator of MON1-CCZ1 complex N-terminal" evidence="2">
    <location>
        <begin position="87"/>
        <end position="205"/>
    </location>
</feature>
<evidence type="ECO:0000259" key="1">
    <source>
        <dbReference type="Pfam" id="PF07035"/>
    </source>
</evidence>
<dbReference type="OrthoDB" id="26384at2759"/>
<dbReference type="AlphaFoldDB" id="A0A1A8ADB5"/>